<accession>A0A420XTL2</accession>
<dbReference type="EMBL" id="RBWV01000009">
    <property type="protein sequence ID" value="RKS80176.1"/>
    <property type="molecule type" value="Genomic_DNA"/>
</dbReference>
<gene>
    <name evidence="7" type="ORF">CLV35_0597</name>
</gene>
<name>A0A420XTL2_9ACTN</name>
<dbReference type="InterPro" id="IPR011683">
    <property type="entry name" value="Glyco_hydro_53"/>
</dbReference>
<dbReference type="Pfam" id="PF07745">
    <property type="entry name" value="Glyco_hydro_53"/>
    <property type="match status" value="1"/>
</dbReference>
<feature type="signal peptide" evidence="6">
    <location>
        <begin position="1"/>
        <end position="30"/>
    </location>
</feature>
<protein>
    <recommendedName>
        <fullName evidence="3 6">Arabinogalactan endo-beta-1,4-galactanase</fullName>
        <ecNumber evidence="3 6">3.2.1.89</ecNumber>
    </recommendedName>
</protein>
<dbReference type="OrthoDB" id="3981930at2"/>
<evidence type="ECO:0000313" key="7">
    <source>
        <dbReference type="EMBL" id="RKS80176.1"/>
    </source>
</evidence>
<comment type="caution">
    <text evidence="7">The sequence shown here is derived from an EMBL/GenBank/DDBJ whole genome shotgun (WGS) entry which is preliminary data.</text>
</comment>
<dbReference type="AlphaFoldDB" id="A0A420XTL2"/>
<dbReference type="InterPro" id="IPR017853">
    <property type="entry name" value="GH"/>
</dbReference>
<evidence type="ECO:0000313" key="8">
    <source>
        <dbReference type="Proteomes" id="UP000281955"/>
    </source>
</evidence>
<dbReference type="Gene3D" id="3.20.20.80">
    <property type="entry name" value="Glycosidases"/>
    <property type="match status" value="1"/>
</dbReference>
<dbReference type="InParanoid" id="A0A420XTL2"/>
<keyword evidence="4 6" id="KW-0378">Hydrolase</keyword>
<dbReference type="PANTHER" id="PTHR34983:SF1">
    <property type="entry name" value="ARABINOGALACTAN ENDO-BETA-1,4-GALACTANASE A"/>
    <property type="match status" value="1"/>
</dbReference>
<dbReference type="GO" id="GO:0015926">
    <property type="term" value="F:glucosidase activity"/>
    <property type="evidence" value="ECO:0007669"/>
    <property type="project" value="InterPro"/>
</dbReference>
<organism evidence="7 8">
    <name type="scientific">Motilibacter peucedani</name>
    <dbReference type="NCBI Taxonomy" id="598650"/>
    <lineage>
        <taxon>Bacteria</taxon>
        <taxon>Bacillati</taxon>
        <taxon>Actinomycetota</taxon>
        <taxon>Actinomycetes</taxon>
        <taxon>Motilibacterales</taxon>
        <taxon>Motilibacteraceae</taxon>
        <taxon>Motilibacter</taxon>
    </lineage>
</organism>
<evidence type="ECO:0000256" key="3">
    <source>
        <dbReference type="ARBA" id="ARBA00012556"/>
    </source>
</evidence>
<evidence type="ECO:0000256" key="4">
    <source>
        <dbReference type="ARBA" id="ARBA00022801"/>
    </source>
</evidence>
<dbReference type="GO" id="GO:0031218">
    <property type="term" value="F:arabinogalactan endo-1,4-beta-galactosidase activity"/>
    <property type="evidence" value="ECO:0007669"/>
    <property type="project" value="UniProtKB-EC"/>
</dbReference>
<keyword evidence="8" id="KW-1185">Reference proteome</keyword>
<feature type="chain" id="PRO_5018822568" description="Arabinogalactan endo-beta-1,4-galactanase" evidence="6">
    <location>
        <begin position="31"/>
        <end position="386"/>
    </location>
</feature>
<dbReference type="SUPFAM" id="SSF51445">
    <property type="entry name" value="(Trans)glycosidases"/>
    <property type="match status" value="1"/>
</dbReference>
<proteinExistence type="inferred from homology"/>
<dbReference type="PANTHER" id="PTHR34983">
    <property type="entry name" value="ARABINOGALACTAN ENDO-BETA-1,4-GALACTANASE A"/>
    <property type="match status" value="1"/>
</dbReference>
<dbReference type="GO" id="GO:0045490">
    <property type="term" value="P:pectin catabolic process"/>
    <property type="evidence" value="ECO:0007669"/>
    <property type="project" value="TreeGrafter"/>
</dbReference>
<comment type="catalytic activity">
    <reaction evidence="1 6">
        <text>The enzyme specifically hydrolyzes (1-&gt;4)-beta-D-galactosidic linkages in type I arabinogalactans.</text>
        <dbReference type="EC" id="3.2.1.89"/>
    </reaction>
</comment>
<dbReference type="RefSeq" id="WP_121191898.1">
    <property type="nucleotide sequence ID" value="NZ_RBWV01000009.1"/>
</dbReference>
<sequence length="386" mass="42063">MTLSRTARRLLTAVPLAALVLGTVAAPAQARNHETGALSIRGADLSFLPQLEEAGVTFRDVNGKAKPAERILEKHGADYMRIRVWVDPPAGYTDETRALALAKRAKKAGMKILLDPHYSDFWADPSKQPIPAGWPTALPALKDTVRAYTRSLVQDFANQHTPVDMIQVGNEITGGMLWPTGQLYPPGGGDHWAAFTDLLKAGVTGAKEGNPRHHEMKVMIHIDRGGDLGGTQWFFDHVTAAKVPFDVIGQSYYPIWHGSLAQLQANLDDSVARYHKPVVVVETAYPWTYADGDGKGNIVGPGTVLPDGDQYPATELGQAGFFEALRRVLLQVPDGMGLGFFDWEPEWVPGVGWQPGAEASNDNMTQFDFTGHALPSVYAYRKPDAS</sequence>
<evidence type="ECO:0000256" key="1">
    <source>
        <dbReference type="ARBA" id="ARBA00001695"/>
    </source>
</evidence>
<dbReference type="Proteomes" id="UP000281955">
    <property type="component" value="Unassembled WGS sequence"/>
</dbReference>
<evidence type="ECO:0000256" key="2">
    <source>
        <dbReference type="ARBA" id="ARBA00010687"/>
    </source>
</evidence>
<reference evidence="7 8" key="1">
    <citation type="submission" date="2018-10" db="EMBL/GenBank/DDBJ databases">
        <title>Genomic Encyclopedia of Archaeal and Bacterial Type Strains, Phase II (KMG-II): from individual species to whole genera.</title>
        <authorList>
            <person name="Goeker M."/>
        </authorList>
    </citation>
    <scope>NUCLEOTIDE SEQUENCE [LARGE SCALE GENOMIC DNA]</scope>
    <source>
        <strain evidence="7 8">RP-AC37</strain>
    </source>
</reference>
<evidence type="ECO:0000256" key="6">
    <source>
        <dbReference type="RuleBase" id="RU361192"/>
    </source>
</evidence>
<evidence type="ECO:0000256" key="5">
    <source>
        <dbReference type="ARBA" id="ARBA00023295"/>
    </source>
</evidence>
<dbReference type="EC" id="3.2.1.89" evidence="3 6"/>
<keyword evidence="5 6" id="KW-0326">Glycosidase</keyword>
<keyword evidence="6" id="KW-0732">Signal</keyword>
<comment type="similarity">
    <text evidence="2 6">Belongs to the glycosyl hydrolase 53 family.</text>
</comment>